<comment type="similarity">
    <text evidence="5">Belongs to the CsrA/RsmA family.</text>
</comment>
<dbReference type="GO" id="GO:0006402">
    <property type="term" value="P:mRNA catabolic process"/>
    <property type="evidence" value="ECO:0007669"/>
    <property type="project" value="InterPro"/>
</dbReference>
<dbReference type="GO" id="GO:0044781">
    <property type="term" value="P:bacterial-type flagellum organization"/>
    <property type="evidence" value="ECO:0007669"/>
    <property type="project" value="UniProtKB-KW"/>
</dbReference>
<keyword evidence="3 5" id="KW-0810">Translation regulation</keyword>
<accession>A0A431WLM8</accession>
<evidence type="ECO:0000256" key="5">
    <source>
        <dbReference type="HAMAP-Rule" id="MF_00167"/>
    </source>
</evidence>
<name>A0A431WLM8_9BACI</name>
<dbReference type="PANTHER" id="PTHR34984:SF1">
    <property type="entry name" value="CARBON STORAGE REGULATOR"/>
    <property type="match status" value="1"/>
</dbReference>
<keyword evidence="4 5" id="KW-0694">RNA-binding</keyword>
<dbReference type="FunFam" id="2.60.40.4380:FF:000002">
    <property type="entry name" value="Translational regulator CsrA"/>
    <property type="match status" value="1"/>
</dbReference>
<dbReference type="GO" id="GO:0048027">
    <property type="term" value="F:mRNA 5'-UTR binding"/>
    <property type="evidence" value="ECO:0007669"/>
    <property type="project" value="UniProtKB-UniRule"/>
</dbReference>
<evidence type="ECO:0000256" key="1">
    <source>
        <dbReference type="ARBA" id="ARBA00022490"/>
    </source>
</evidence>
<dbReference type="GO" id="GO:0006109">
    <property type="term" value="P:regulation of carbohydrate metabolic process"/>
    <property type="evidence" value="ECO:0007669"/>
    <property type="project" value="InterPro"/>
</dbReference>
<dbReference type="RefSeq" id="WP_126405654.1">
    <property type="nucleotide sequence ID" value="NZ_RXNT01000001.1"/>
</dbReference>
<organism evidence="6 7">
    <name type="scientific">Bacillus yapensis</name>
    <dbReference type="NCBI Taxonomy" id="2492960"/>
    <lineage>
        <taxon>Bacteria</taxon>
        <taxon>Bacillati</taxon>
        <taxon>Bacillota</taxon>
        <taxon>Bacilli</taxon>
        <taxon>Bacillales</taxon>
        <taxon>Bacillaceae</taxon>
        <taxon>Bacillus</taxon>
    </lineage>
</organism>
<comment type="function">
    <text evidence="5">A translational regulator that binds mRNA to regulate translation initiation and/or mRNA stability. Usually binds in the 5'-UTR at or near the Shine-Dalgarno sequence preventing ribosome-binding, thus repressing translation. Its main target seems to be the major flagellin gene, while its function is anatagonized by FliW.</text>
</comment>
<keyword evidence="2 5" id="KW-0678">Repressor</keyword>
<proteinExistence type="inferred from homology"/>
<dbReference type="Pfam" id="PF02599">
    <property type="entry name" value="CsrA"/>
    <property type="match status" value="1"/>
</dbReference>
<sequence>MLVLTRKKNESIIIDEHIEITILEVSGDQIKIGINAPKKVEIIRKEILEKVESENQKARTTSLNLDMFK</sequence>
<dbReference type="GO" id="GO:0005829">
    <property type="term" value="C:cytosol"/>
    <property type="evidence" value="ECO:0007669"/>
    <property type="project" value="TreeGrafter"/>
</dbReference>
<dbReference type="InterPro" id="IPR036107">
    <property type="entry name" value="CsrA_sf"/>
</dbReference>
<dbReference type="HAMAP" id="MF_00167">
    <property type="entry name" value="CsrA"/>
    <property type="match status" value="1"/>
</dbReference>
<keyword evidence="5" id="KW-1005">Bacterial flagellum biogenesis</keyword>
<dbReference type="InterPro" id="IPR003751">
    <property type="entry name" value="CsrA"/>
</dbReference>
<dbReference type="AlphaFoldDB" id="A0A431WLM8"/>
<evidence type="ECO:0000313" key="7">
    <source>
        <dbReference type="Proteomes" id="UP000271374"/>
    </source>
</evidence>
<dbReference type="PANTHER" id="PTHR34984">
    <property type="entry name" value="CARBON STORAGE REGULATOR"/>
    <property type="match status" value="1"/>
</dbReference>
<dbReference type="EMBL" id="RXNT01000001">
    <property type="protein sequence ID" value="RTR36371.1"/>
    <property type="molecule type" value="Genomic_DNA"/>
</dbReference>
<gene>
    <name evidence="5 6" type="primary">csrA</name>
    <name evidence="6" type="ORF">EKG37_02100</name>
</gene>
<evidence type="ECO:0000256" key="2">
    <source>
        <dbReference type="ARBA" id="ARBA00022491"/>
    </source>
</evidence>
<dbReference type="GO" id="GO:1902208">
    <property type="term" value="P:regulation of bacterial-type flagellum assembly"/>
    <property type="evidence" value="ECO:0007669"/>
    <property type="project" value="UniProtKB-UniRule"/>
</dbReference>
<keyword evidence="1 5" id="KW-0963">Cytoplasm</keyword>
<dbReference type="OrthoDB" id="9809061at2"/>
<comment type="subcellular location">
    <subcellularLocation>
        <location evidence="5">Cytoplasm</location>
    </subcellularLocation>
</comment>
<protein>
    <recommendedName>
        <fullName evidence="5">Translational regulator CsrA</fullName>
    </recommendedName>
</protein>
<reference evidence="6 7" key="1">
    <citation type="submission" date="2018-12" db="EMBL/GenBank/DDBJ databases">
        <title>Bacillus yapensis draft genome sequence.</title>
        <authorList>
            <person name="Yu L."/>
            <person name="Xu X."/>
            <person name="Tang X."/>
        </authorList>
    </citation>
    <scope>NUCLEOTIDE SEQUENCE [LARGE SCALE GENOMIC DNA]</scope>
    <source>
        <strain evidence="6 7">XXST-01</strain>
    </source>
</reference>
<dbReference type="NCBIfam" id="NF002469">
    <property type="entry name" value="PRK01712.1"/>
    <property type="match status" value="1"/>
</dbReference>
<keyword evidence="7" id="KW-1185">Reference proteome</keyword>
<evidence type="ECO:0000313" key="6">
    <source>
        <dbReference type="EMBL" id="RTR36371.1"/>
    </source>
</evidence>
<dbReference type="Proteomes" id="UP000271374">
    <property type="component" value="Unassembled WGS sequence"/>
</dbReference>
<comment type="subunit">
    <text evidence="5">Homodimer; the beta-strands of each monomer intercalate to form a hydrophobic core, while the alpha-helices form wings that extend away from the core.</text>
</comment>
<dbReference type="SUPFAM" id="SSF117130">
    <property type="entry name" value="CsrA-like"/>
    <property type="match status" value="1"/>
</dbReference>
<dbReference type="GO" id="GO:0045947">
    <property type="term" value="P:negative regulation of translational initiation"/>
    <property type="evidence" value="ECO:0007669"/>
    <property type="project" value="UniProtKB-UniRule"/>
</dbReference>
<comment type="caution">
    <text evidence="6">The sequence shown here is derived from an EMBL/GenBank/DDBJ whole genome shotgun (WGS) entry which is preliminary data.</text>
</comment>
<dbReference type="Gene3D" id="2.60.40.4380">
    <property type="entry name" value="Translational regulator CsrA"/>
    <property type="match status" value="1"/>
</dbReference>
<evidence type="ECO:0000256" key="4">
    <source>
        <dbReference type="ARBA" id="ARBA00022884"/>
    </source>
</evidence>
<dbReference type="NCBIfam" id="TIGR00202">
    <property type="entry name" value="csrA"/>
    <property type="match status" value="1"/>
</dbReference>
<evidence type="ECO:0000256" key="3">
    <source>
        <dbReference type="ARBA" id="ARBA00022845"/>
    </source>
</evidence>